<name>A0A382V6S6_9ZZZZ</name>
<dbReference type="EMBL" id="UINC01149666">
    <property type="protein sequence ID" value="SVD42276.1"/>
    <property type="molecule type" value="Genomic_DNA"/>
</dbReference>
<sequence length="27" mass="2892">VIVSIAGIGVIKYREQAVIDLVFNCDG</sequence>
<feature type="non-terminal residue" evidence="1">
    <location>
        <position position="1"/>
    </location>
</feature>
<organism evidence="1">
    <name type="scientific">marine metagenome</name>
    <dbReference type="NCBI Taxonomy" id="408172"/>
    <lineage>
        <taxon>unclassified sequences</taxon>
        <taxon>metagenomes</taxon>
        <taxon>ecological metagenomes</taxon>
    </lineage>
</organism>
<protein>
    <submittedName>
        <fullName evidence="1">Uncharacterized protein</fullName>
    </submittedName>
</protein>
<reference evidence="1" key="1">
    <citation type="submission" date="2018-05" db="EMBL/GenBank/DDBJ databases">
        <authorList>
            <person name="Lanie J.A."/>
            <person name="Ng W.-L."/>
            <person name="Kazmierczak K.M."/>
            <person name="Andrzejewski T.M."/>
            <person name="Davidsen T.M."/>
            <person name="Wayne K.J."/>
            <person name="Tettelin H."/>
            <person name="Glass J.I."/>
            <person name="Rusch D."/>
            <person name="Podicherti R."/>
            <person name="Tsui H.-C.T."/>
            <person name="Winkler M.E."/>
        </authorList>
    </citation>
    <scope>NUCLEOTIDE SEQUENCE</scope>
</reference>
<gene>
    <name evidence="1" type="ORF">METZ01_LOCUS395130</name>
</gene>
<evidence type="ECO:0000313" key="1">
    <source>
        <dbReference type="EMBL" id="SVD42276.1"/>
    </source>
</evidence>
<feature type="non-terminal residue" evidence="1">
    <location>
        <position position="27"/>
    </location>
</feature>
<dbReference type="AlphaFoldDB" id="A0A382V6S6"/>
<proteinExistence type="predicted"/>
<accession>A0A382V6S6</accession>